<comment type="caution">
    <text evidence="3">The sequence shown here is derived from an EMBL/GenBank/DDBJ whole genome shotgun (WGS) entry which is preliminary data.</text>
</comment>
<feature type="transmembrane region" description="Helical" evidence="1">
    <location>
        <begin position="6"/>
        <end position="28"/>
    </location>
</feature>
<dbReference type="Proteomes" id="UP001576774">
    <property type="component" value="Unassembled WGS sequence"/>
</dbReference>
<keyword evidence="4" id="KW-1185">Reference proteome</keyword>
<evidence type="ECO:0000313" key="3">
    <source>
        <dbReference type="EMBL" id="MFB2878532.1"/>
    </source>
</evidence>
<dbReference type="EMBL" id="JBHFNQ010000126">
    <property type="protein sequence ID" value="MFB2878532.1"/>
    <property type="molecule type" value="Genomic_DNA"/>
</dbReference>
<keyword evidence="1" id="KW-0472">Membrane</keyword>
<protein>
    <submittedName>
        <fullName evidence="3">SH3 domain-containing protein</fullName>
    </submittedName>
</protein>
<feature type="domain" description="SH3b" evidence="2">
    <location>
        <begin position="176"/>
        <end position="253"/>
    </location>
</feature>
<proteinExistence type="predicted"/>
<dbReference type="Pfam" id="PF08239">
    <property type="entry name" value="SH3_3"/>
    <property type="match status" value="1"/>
</dbReference>
<evidence type="ECO:0000256" key="1">
    <source>
        <dbReference type="SAM" id="Phobius"/>
    </source>
</evidence>
<evidence type="ECO:0000313" key="4">
    <source>
        <dbReference type="Proteomes" id="UP001576774"/>
    </source>
</evidence>
<dbReference type="RefSeq" id="WP_413271603.1">
    <property type="nucleotide sequence ID" value="NZ_JBHFNQ010000126.1"/>
</dbReference>
<dbReference type="PROSITE" id="PS51781">
    <property type="entry name" value="SH3B"/>
    <property type="match status" value="1"/>
</dbReference>
<sequence>MRFPHILMFMMIVLGAIAGSTLATITYLNGRQSALNAQKVFLQSWENNSFPKDLNLQKPGNYQHHKTTLLPNNSLSSKVDFSQFRQSFLSAVKRRDETFIRALVTPQTQSISAQSLSLETYDLEDKNSPFWQQIEKAVTAGCTLEVTTRITQQETENEIWVCPKTFGKPIYDSDWQTQVAIIADRVNIRTKPKTNSPIIGVVSKELVQFDSETYQNLSESDRELVNQYDGWTPVILKNGKKGWVQNQFVYYEPRDYRISFARFDGQWRLRYLLGGNDN</sequence>
<accession>A0ABV4X7Y8</accession>
<reference evidence="3 4" key="1">
    <citation type="submission" date="2024-09" db="EMBL/GenBank/DDBJ databases">
        <title>Floridaenema gen nov. (Aerosakkonemataceae, Aerosakkonematales ord. nov., Cyanobacteria) from benthic tropical and subtropical fresh waters, with the description of four new species.</title>
        <authorList>
            <person name="Moretto J.A."/>
            <person name="Berthold D.E."/>
            <person name="Lefler F.W."/>
            <person name="Huang I.-S."/>
            <person name="Laughinghouse H. IV."/>
        </authorList>
    </citation>
    <scope>NUCLEOTIDE SEQUENCE [LARGE SCALE GENOMIC DNA]</scope>
    <source>
        <strain evidence="3 4">BLCC-F46</strain>
    </source>
</reference>
<gene>
    <name evidence="3" type="ORF">ACE1CC_16900</name>
</gene>
<keyword evidence="1" id="KW-1133">Transmembrane helix</keyword>
<dbReference type="InterPro" id="IPR003646">
    <property type="entry name" value="SH3-like_bac-type"/>
</dbReference>
<organism evidence="3 4">
    <name type="scientific">Floridaenema aerugineum BLCC-F46</name>
    <dbReference type="NCBI Taxonomy" id="3153654"/>
    <lineage>
        <taxon>Bacteria</taxon>
        <taxon>Bacillati</taxon>
        <taxon>Cyanobacteriota</taxon>
        <taxon>Cyanophyceae</taxon>
        <taxon>Oscillatoriophycideae</taxon>
        <taxon>Aerosakkonematales</taxon>
        <taxon>Aerosakkonemataceae</taxon>
        <taxon>Floridanema</taxon>
        <taxon>Floridanema aerugineum</taxon>
    </lineage>
</organism>
<keyword evidence="1" id="KW-0812">Transmembrane</keyword>
<evidence type="ECO:0000259" key="2">
    <source>
        <dbReference type="PROSITE" id="PS51781"/>
    </source>
</evidence>
<dbReference type="Gene3D" id="2.30.30.40">
    <property type="entry name" value="SH3 Domains"/>
    <property type="match status" value="1"/>
</dbReference>
<name>A0ABV4X7Y8_9CYAN</name>